<feature type="domain" description="Rhodopsin" evidence="8">
    <location>
        <begin position="33"/>
        <end position="272"/>
    </location>
</feature>
<sequence length="369" mass="41367">MEARHLEDEEAYQNSTTITSSVLTALSVIVILLRLITRKFIIKRFGADDWMMVVSLIILIGFIIGIWIAEGQGMGYHNPNWPLYERIALLKTAVALEVIYYAVVFTIKISILCFYLRIAVERNFELACKLTIVYLFVFKTAVILTTLLQCIPLSDLWDFDNSVHGRCINTTVFHYFASSMSIATDIWILVMPIKMLVGVHRQKRDQAALSFVFGVGIFSCCAAIVRLHALYKFTESRDPAYDLVPINTWSVVEANMGVYCASIPTLRPLISKSQRERTRRMKNTYRTSDNSGSGSGTVASRKNSKTAAGETSDCPRIPSTGSRDLYGMQPIGEPPHALTRPTSLGDVMLDGCDEGSQERMIPDRPEQQV</sequence>
<comment type="similarity">
    <text evidence="5">Belongs to the SAT4 family.</text>
</comment>
<feature type="transmembrane region" description="Helical" evidence="7">
    <location>
        <begin position="18"/>
        <end position="37"/>
    </location>
</feature>
<comment type="subcellular location">
    <subcellularLocation>
        <location evidence="1">Membrane</location>
        <topology evidence="1">Multi-pass membrane protein</topology>
    </subcellularLocation>
</comment>
<dbReference type="InterPro" id="IPR052337">
    <property type="entry name" value="SAT4-like"/>
</dbReference>
<feature type="transmembrane region" description="Helical" evidence="7">
    <location>
        <begin position="49"/>
        <end position="69"/>
    </location>
</feature>
<evidence type="ECO:0000256" key="7">
    <source>
        <dbReference type="SAM" id="Phobius"/>
    </source>
</evidence>
<organism evidence="9 10">
    <name type="scientific">Delitschia confertaspora ATCC 74209</name>
    <dbReference type="NCBI Taxonomy" id="1513339"/>
    <lineage>
        <taxon>Eukaryota</taxon>
        <taxon>Fungi</taxon>
        <taxon>Dikarya</taxon>
        <taxon>Ascomycota</taxon>
        <taxon>Pezizomycotina</taxon>
        <taxon>Dothideomycetes</taxon>
        <taxon>Pleosporomycetidae</taxon>
        <taxon>Pleosporales</taxon>
        <taxon>Delitschiaceae</taxon>
        <taxon>Delitschia</taxon>
    </lineage>
</organism>
<accession>A0A9P4N170</accession>
<name>A0A9P4N170_9PLEO</name>
<keyword evidence="2 7" id="KW-0812">Transmembrane</keyword>
<dbReference type="Pfam" id="PF20684">
    <property type="entry name" value="Fung_rhodopsin"/>
    <property type="match status" value="1"/>
</dbReference>
<feature type="transmembrane region" description="Helical" evidence="7">
    <location>
        <begin position="249"/>
        <end position="270"/>
    </location>
</feature>
<feature type="compositionally biased region" description="Basic and acidic residues" evidence="6">
    <location>
        <begin position="356"/>
        <end position="369"/>
    </location>
</feature>
<gene>
    <name evidence="9" type="ORF">GQ43DRAFT_469933</name>
</gene>
<dbReference type="EMBL" id="ML993901">
    <property type="protein sequence ID" value="KAF2203525.1"/>
    <property type="molecule type" value="Genomic_DNA"/>
</dbReference>
<keyword evidence="3 7" id="KW-1133">Transmembrane helix</keyword>
<keyword evidence="4 7" id="KW-0472">Membrane</keyword>
<feature type="transmembrane region" description="Helical" evidence="7">
    <location>
        <begin position="98"/>
        <end position="120"/>
    </location>
</feature>
<feature type="compositionally biased region" description="Polar residues" evidence="6">
    <location>
        <begin position="284"/>
        <end position="301"/>
    </location>
</feature>
<evidence type="ECO:0000259" key="8">
    <source>
        <dbReference type="Pfam" id="PF20684"/>
    </source>
</evidence>
<protein>
    <recommendedName>
        <fullName evidence="8">Rhodopsin domain-containing protein</fullName>
    </recommendedName>
</protein>
<evidence type="ECO:0000256" key="1">
    <source>
        <dbReference type="ARBA" id="ARBA00004141"/>
    </source>
</evidence>
<dbReference type="OrthoDB" id="5329176at2759"/>
<feature type="transmembrane region" description="Helical" evidence="7">
    <location>
        <begin position="209"/>
        <end position="229"/>
    </location>
</feature>
<evidence type="ECO:0000313" key="10">
    <source>
        <dbReference type="Proteomes" id="UP000799536"/>
    </source>
</evidence>
<dbReference type="AlphaFoldDB" id="A0A9P4N170"/>
<evidence type="ECO:0000256" key="4">
    <source>
        <dbReference type="ARBA" id="ARBA00023136"/>
    </source>
</evidence>
<evidence type="ECO:0000256" key="6">
    <source>
        <dbReference type="SAM" id="MobiDB-lite"/>
    </source>
</evidence>
<dbReference type="PANTHER" id="PTHR33048:SF123">
    <property type="entry name" value="INTEGRAL MEMBRANE PROTEIN"/>
    <property type="match status" value="1"/>
</dbReference>
<evidence type="ECO:0000256" key="2">
    <source>
        <dbReference type="ARBA" id="ARBA00022692"/>
    </source>
</evidence>
<dbReference type="GO" id="GO:0016020">
    <property type="term" value="C:membrane"/>
    <property type="evidence" value="ECO:0007669"/>
    <property type="project" value="UniProtKB-SubCell"/>
</dbReference>
<feature type="transmembrane region" description="Helical" evidence="7">
    <location>
        <begin position="132"/>
        <end position="154"/>
    </location>
</feature>
<evidence type="ECO:0000313" key="9">
    <source>
        <dbReference type="EMBL" id="KAF2203525.1"/>
    </source>
</evidence>
<dbReference type="InterPro" id="IPR049326">
    <property type="entry name" value="Rhodopsin_dom_fungi"/>
</dbReference>
<reference evidence="9" key="1">
    <citation type="journal article" date="2020" name="Stud. Mycol.">
        <title>101 Dothideomycetes genomes: a test case for predicting lifestyles and emergence of pathogens.</title>
        <authorList>
            <person name="Haridas S."/>
            <person name="Albert R."/>
            <person name="Binder M."/>
            <person name="Bloem J."/>
            <person name="Labutti K."/>
            <person name="Salamov A."/>
            <person name="Andreopoulos B."/>
            <person name="Baker S."/>
            <person name="Barry K."/>
            <person name="Bills G."/>
            <person name="Bluhm B."/>
            <person name="Cannon C."/>
            <person name="Castanera R."/>
            <person name="Culley D."/>
            <person name="Daum C."/>
            <person name="Ezra D."/>
            <person name="Gonzalez J."/>
            <person name="Henrissat B."/>
            <person name="Kuo A."/>
            <person name="Liang C."/>
            <person name="Lipzen A."/>
            <person name="Lutzoni F."/>
            <person name="Magnuson J."/>
            <person name="Mondo S."/>
            <person name="Nolan M."/>
            <person name="Ohm R."/>
            <person name="Pangilinan J."/>
            <person name="Park H.-J."/>
            <person name="Ramirez L."/>
            <person name="Alfaro M."/>
            <person name="Sun H."/>
            <person name="Tritt A."/>
            <person name="Yoshinaga Y."/>
            <person name="Zwiers L.-H."/>
            <person name="Turgeon B."/>
            <person name="Goodwin S."/>
            <person name="Spatafora J."/>
            <person name="Crous P."/>
            <person name="Grigoriev I."/>
        </authorList>
    </citation>
    <scope>NUCLEOTIDE SEQUENCE</scope>
    <source>
        <strain evidence="9">ATCC 74209</strain>
    </source>
</reference>
<keyword evidence="10" id="KW-1185">Reference proteome</keyword>
<proteinExistence type="inferred from homology"/>
<feature type="region of interest" description="Disordered" evidence="6">
    <location>
        <begin position="271"/>
        <end position="369"/>
    </location>
</feature>
<feature type="transmembrane region" description="Helical" evidence="7">
    <location>
        <begin position="174"/>
        <end position="197"/>
    </location>
</feature>
<comment type="caution">
    <text evidence="9">The sequence shown here is derived from an EMBL/GenBank/DDBJ whole genome shotgun (WGS) entry which is preliminary data.</text>
</comment>
<evidence type="ECO:0000256" key="3">
    <source>
        <dbReference type="ARBA" id="ARBA00022989"/>
    </source>
</evidence>
<dbReference type="PANTHER" id="PTHR33048">
    <property type="entry name" value="PTH11-LIKE INTEGRAL MEMBRANE PROTEIN (AFU_ORTHOLOGUE AFUA_5G11245)"/>
    <property type="match status" value="1"/>
</dbReference>
<evidence type="ECO:0000256" key="5">
    <source>
        <dbReference type="ARBA" id="ARBA00038359"/>
    </source>
</evidence>
<dbReference type="Proteomes" id="UP000799536">
    <property type="component" value="Unassembled WGS sequence"/>
</dbReference>